<proteinExistence type="inferred from homology"/>
<sequence length="91" mass="9535">MLMIALAVSVSVQIVGVLLITSLLIIPPAIAKVFARTPSQMVFKSILVSILAVIIGLSGSMYYDLATGPAIVIALGILFVLSQFFASKNLA</sequence>
<protein>
    <recommendedName>
        <fullName evidence="12">High-affinity zinc uptake system membrane protein ZnuB</fullName>
    </recommendedName>
</protein>
<keyword evidence="9 13" id="KW-1133">Transmembrane helix</keyword>
<evidence type="ECO:0000256" key="4">
    <source>
        <dbReference type="ARBA" id="ARBA00022448"/>
    </source>
</evidence>
<evidence type="ECO:0000256" key="12">
    <source>
        <dbReference type="ARBA" id="ARBA00040080"/>
    </source>
</evidence>
<dbReference type="PANTHER" id="PTHR30477:SF23">
    <property type="entry name" value="HIGH-AFFINITY ZINC UPTAKE SYSTEM MEMBRANE PROTEIN ZNUB"/>
    <property type="match status" value="1"/>
</dbReference>
<comment type="subcellular location">
    <subcellularLocation>
        <location evidence="2">Cell membrane</location>
        <topology evidence="2">Multi-pass membrane protein</topology>
    </subcellularLocation>
</comment>
<dbReference type="InterPro" id="IPR001626">
    <property type="entry name" value="ABC_TroCD"/>
</dbReference>
<keyword evidence="4" id="KW-0813">Transport</keyword>
<evidence type="ECO:0000256" key="8">
    <source>
        <dbReference type="ARBA" id="ARBA00022906"/>
    </source>
</evidence>
<name>A0A1W1DCJ7_9ZZZZ</name>
<comment type="function">
    <text evidence="1">Involved in the high-affinity zinc uptake transport system.</text>
</comment>
<comment type="similarity">
    <text evidence="3">Belongs to the ABC-3 integral membrane protein family.</text>
</comment>
<organism evidence="14">
    <name type="scientific">hydrothermal vent metagenome</name>
    <dbReference type="NCBI Taxonomy" id="652676"/>
    <lineage>
        <taxon>unclassified sequences</taxon>
        <taxon>metagenomes</taxon>
        <taxon>ecological metagenomes</taxon>
    </lineage>
</organism>
<evidence type="ECO:0000256" key="5">
    <source>
        <dbReference type="ARBA" id="ARBA00022475"/>
    </source>
</evidence>
<evidence type="ECO:0000256" key="6">
    <source>
        <dbReference type="ARBA" id="ARBA00022692"/>
    </source>
</evidence>
<keyword evidence="8" id="KW-0864">Zinc transport</keyword>
<feature type="transmembrane region" description="Helical" evidence="13">
    <location>
        <begin position="6"/>
        <end position="30"/>
    </location>
</feature>
<accession>A0A1W1DCJ7</accession>
<dbReference type="AlphaFoldDB" id="A0A1W1DCJ7"/>
<evidence type="ECO:0000256" key="9">
    <source>
        <dbReference type="ARBA" id="ARBA00022989"/>
    </source>
</evidence>
<gene>
    <name evidence="14" type="ORF">MNB_SUP05-10-846</name>
</gene>
<evidence type="ECO:0000256" key="1">
    <source>
        <dbReference type="ARBA" id="ARBA00002313"/>
    </source>
</evidence>
<dbReference type="GO" id="GO:0010043">
    <property type="term" value="P:response to zinc ion"/>
    <property type="evidence" value="ECO:0007669"/>
    <property type="project" value="TreeGrafter"/>
</dbReference>
<feature type="transmembrane region" description="Helical" evidence="13">
    <location>
        <begin position="69"/>
        <end position="86"/>
    </location>
</feature>
<evidence type="ECO:0000256" key="11">
    <source>
        <dbReference type="ARBA" id="ARBA00023136"/>
    </source>
</evidence>
<dbReference type="GO" id="GO:0006829">
    <property type="term" value="P:zinc ion transport"/>
    <property type="evidence" value="ECO:0007669"/>
    <property type="project" value="UniProtKB-KW"/>
</dbReference>
<keyword evidence="5" id="KW-1003">Cell membrane</keyword>
<dbReference type="GO" id="GO:0055085">
    <property type="term" value="P:transmembrane transport"/>
    <property type="evidence" value="ECO:0007669"/>
    <property type="project" value="InterPro"/>
</dbReference>
<dbReference type="SUPFAM" id="SSF81345">
    <property type="entry name" value="ABC transporter involved in vitamin B12 uptake, BtuC"/>
    <property type="match status" value="1"/>
</dbReference>
<dbReference type="GO" id="GO:0043190">
    <property type="term" value="C:ATP-binding cassette (ABC) transporter complex"/>
    <property type="evidence" value="ECO:0007669"/>
    <property type="project" value="InterPro"/>
</dbReference>
<evidence type="ECO:0000313" key="14">
    <source>
        <dbReference type="EMBL" id="SFV78166.1"/>
    </source>
</evidence>
<evidence type="ECO:0000256" key="13">
    <source>
        <dbReference type="SAM" id="Phobius"/>
    </source>
</evidence>
<keyword evidence="11 13" id="KW-0472">Membrane</keyword>
<dbReference type="InterPro" id="IPR037294">
    <property type="entry name" value="ABC_BtuC-like"/>
</dbReference>
<evidence type="ECO:0000256" key="2">
    <source>
        <dbReference type="ARBA" id="ARBA00004651"/>
    </source>
</evidence>
<evidence type="ECO:0000256" key="10">
    <source>
        <dbReference type="ARBA" id="ARBA00023065"/>
    </source>
</evidence>
<evidence type="ECO:0000256" key="3">
    <source>
        <dbReference type="ARBA" id="ARBA00008034"/>
    </source>
</evidence>
<dbReference type="PANTHER" id="PTHR30477">
    <property type="entry name" value="ABC-TRANSPORTER METAL-BINDING PROTEIN"/>
    <property type="match status" value="1"/>
</dbReference>
<evidence type="ECO:0000256" key="7">
    <source>
        <dbReference type="ARBA" id="ARBA00022833"/>
    </source>
</evidence>
<dbReference type="Pfam" id="PF00950">
    <property type="entry name" value="ABC-3"/>
    <property type="match status" value="1"/>
</dbReference>
<keyword evidence="6 13" id="KW-0812">Transmembrane</keyword>
<dbReference type="EMBL" id="FPHQ01000308">
    <property type="protein sequence ID" value="SFV78166.1"/>
    <property type="molecule type" value="Genomic_DNA"/>
</dbReference>
<feature type="transmembrane region" description="Helical" evidence="13">
    <location>
        <begin position="42"/>
        <end position="63"/>
    </location>
</feature>
<reference evidence="14" key="1">
    <citation type="submission" date="2016-10" db="EMBL/GenBank/DDBJ databases">
        <authorList>
            <person name="de Groot N.N."/>
        </authorList>
    </citation>
    <scope>NUCLEOTIDE SEQUENCE</scope>
</reference>
<keyword evidence="10" id="KW-0406">Ion transport</keyword>
<keyword evidence="7" id="KW-0862">Zinc</keyword>